<protein>
    <recommendedName>
        <fullName evidence="2">SEFIR domain-containing protein</fullName>
    </recommendedName>
</protein>
<reference evidence="3" key="1">
    <citation type="submission" date="2025-08" db="UniProtKB">
        <authorList>
            <consortium name="Ensembl"/>
        </authorList>
    </citation>
    <scope>IDENTIFICATION</scope>
</reference>
<dbReference type="AlphaFoldDB" id="A0A8C4QHY4"/>
<evidence type="ECO:0000313" key="3">
    <source>
        <dbReference type="Ensembl" id="ENSEBUP00000015634.1"/>
    </source>
</evidence>
<dbReference type="GO" id="GO:0006959">
    <property type="term" value="P:humoral immune response"/>
    <property type="evidence" value="ECO:0007669"/>
    <property type="project" value="TreeGrafter"/>
</dbReference>
<keyword evidence="4" id="KW-1185">Reference proteome</keyword>
<dbReference type="GO" id="GO:0043123">
    <property type="term" value="P:positive regulation of canonical NF-kappaB signal transduction"/>
    <property type="evidence" value="ECO:0007669"/>
    <property type="project" value="TreeGrafter"/>
</dbReference>
<feature type="domain" description="SEFIR" evidence="2">
    <location>
        <begin position="77"/>
        <end position="215"/>
    </location>
</feature>
<organism evidence="3 4">
    <name type="scientific">Eptatretus burgeri</name>
    <name type="common">Inshore hagfish</name>
    <dbReference type="NCBI Taxonomy" id="7764"/>
    <lineage>
        <taxon>Eukaryota</taxon>
        <taxon>Metazoa</taxon>
        <taxon>Chordata</taxon>
        <taxon>Craniata</taxon>
        <taxon>Vertebrata</taxon>
        <taxon>Cyclostomata</taxon>
        <taxon>Myxini</taxon>
        <taxon>Myxiniformes</taxon>
        <taxon>Myxinidae</taxon>
        <taxon>Eptatretinae</taxon>
        <taxon>Eptatretus</taxon>
    </lineage>
</organism>
<dbReference type="Pfam" id="PF08357">
    <property type="entry name" value="SEFIR"/>
    <property type="match status" value="1"/>
</dbReference>
<name>A0A8C4QHY4_EPTBU</name>
<evidence type="ECO:0000259" key="2">
    <source>
        <dbReference type="PROSITE" id="PS51534"/>
    </source>
</evidence>
<dbReference type="GeneTree" id="ENSGT00940000164609"/>
<evidence type="ECO:0000256" key="1">
    <source>
        <dbReference type="SAM" id="MobiDB-lite"/>
    </source>
</evidence>
<reference evidence="3" key="2">
    <citation type="submission" date="2025-09" db="UniProtKB">
        <authorList>
            <consortium name="Ensembl"/>
        </authorList>
    </citation>
    <scope>IDENTIFICATION</scope>
</reference>
<accession>A0A8C4QHY4</accession>
<proteinExistence type="predicted"/>
<evidence type="ECO:0000313" key="4">
    <source>
        <dbReference type="Proteomes" id="UP000694388"/>
    </source>
</evidence>
<dbReference type="Ensembl" id="ENSEBUT00000016210.1">
    <property type="protein sequence ID" value="ENSEBUP00000015634.1"/>
    <property type="gene ID" value="ENSEBUG00000009841.1"/>
</dbReference>
<sequence length="271" mass="31571">MVTDARTHAYTHARTQKSRPNPSLTFDVMQNFPRWIISMNFDAVTYIPLNKYPKRVQCLLQMQVEQYLCFSLFLYFSGKVFITYSFDSMKDVVHLAKFLRANGFDTMVSEILIPIQNLSSWMSKSFTNDKCMIIIAVSPAYSQDIEESSVDNLNEHSLHTKYIHRQMQSRFISQGSLNFRFIPVLMPNASKEDLPCWLHSTLVFHWPDEPARLMLRLLREEMVQVPPIGRLPAIISVPLNSKFAVNLFFFINHIFWHPSTSLVNSIIREVL</sequence>
<dbReference type="PROSITE" id="PS51534">
    <property type="entry name" value="SEFIR"/>
    <property type="match status" value="1"/>
</dbReference>
<feature type="region of interest" description="Disordered" evidence="1">
    <location>
        <begin position="1"/>
        <end position="22"/>
    </location>
</feature>
<dbReference type="Proteomes" id="UP000694388">
    <property type="component" value="Unplaced"/>
</dbReference>
<dbReference type="PANTHER" id="PTHR34257">
    <property type="entry name" value="ADAPTER PROTEIN CIKS"/>
    <property type="match status" value="1"/>
</dbReference>
<dbReference type="PANTHER" id="PTHR34257:SF2">
    <property type="entry name" value="E3 UBIQUITIN LIGASE TRAF3IP2"/>
    <property type="match status" value="1"/>
</dbReference>
<dbReference type="InterPro" id="IPR013568">
    <property type="entry name" value="SEFIR_dom"/>
</dbReference>
<dbReference type="InterPro" id="IPR053047">
    <property type="entry name" value="E3_ubiq_ligase_TRAF3IP2"/>
</dbReference>